<dbReference type="InterPro" id="IPR029063">
    <property type="entry name" value="SAM-dependent_MTases_sf"/>
</dbReference>
<dbReference type="Proteomes" id="UP000439903">
    <property type="component" value="Unassembled WGS sequence"/>
</dbReference>
<feature type="domain" description="Methyltransferase" evidence="4">
    <location>
        <begin position="82"/>
        <end position="173"/>
    </location>
</feature>
<evidence type="ECO:0000259" key="4">
    <source>
        <dbReference type="Pfam" id="PF13649"/>
    </source>
</evidence>
<keyword evidence="1 5" id="KW-0489">Methyltransferase</keyword>
<dbReference type="Pfam" id="PF13649">
    <property type="entry name" value="Methyltransf_25"/>
    <property type="match status" value="1"/>
</dbReference>
<name>A0A8H4AYA7_GIGMA</name>
<comment type="caution">
    <text evidence="5">The sequence shown here is derived from an EMBL/GenBank/DDBJ whole genome shotgun (WGS) entry which is preliminary data.</text>
</comment>
<dbReference type="SUPFAM" id="SSF53335">
    <property type="entry name" value="S-adenosyl-L-methionine-dependent methyltransferases"/>
    <property type="match status" value="1"/>
</dbReference>
<reference evidence="5 6" key="1">
    <citation type="journal article" date="2019" name="Environ. Microbiol.">
        <title>At the nexus of three kingdoms: the genome of the mycorrhizal fungus Gigaspora margarita provides insights into plant, endobacterial and fungal interactions.</title>
        <authorList>
            <person name="Venice F."/>
            <person name="Ghignone S."/>
            <person name="Salvioli di Fossalunga A."/>
            <person name="Amselem J."/>
            <person name="Novero M."/>
            <person name="Xianan X."/>
            <person name="Sedzielewska Toro K."/>
            <person name="Morin E."/>
            <person name="Lipzen A."/>
            <person name="Grigoriev I.V."/>
            <person name="Henrissat B."/>
            <person name="Martin F.M."/>
            <person name="Bonfante P."/>
        </authorList>
    </citation>
    <scope>NUCLEOTIDE SEQUENCE [LARGE SCALE GENOMIC DNA]</scope>
    <source>
        <strain evidence="5 6">BEG34</strain>
    </source>
</reference>
<dbReference type="InterPro" id="IPR041698">
    <property type="entry name" value="Methyltransf_25"/>
</dbReference>
<dbReference type="PANTHER" id="PTHR43591">
    <property type="entry name" value="METHYLTRANSFERASE"/>
    <property type="match status" value="1"/>
</dbReference>
<dbReference type="CDD" id="cd02440">
    <property type="entry name" value="AdoMet_MTases"/>
    <property type="match status" value="1"/>
</dbReference>
<keyword evidence="6" id="KW-1185">Reference proteome</keyword>
<dbReference type="Gene3D" id="3.40.50.150">
    <property type="entry name" value="Vaccinia Virus protein VP39"/>
    <property type="match status" value="1"/>
</dbReference>
<sequence>MGRFFSKLNEKVDSVDPQSTQTEFRYIDGRRYHNTENAVYPLPNDEYETDRLHIQHFLVRYIWQSNFSAPVEHILSKPDAKVLDIGCGPGSWSFDIATTYPLAKIIGLDISPHQPTHIKPKNFEFVKANAQERLPFDDNTFDFVFQRLLVAGYTNEKWSNVVNELVRVLKPGGYLELCEGSFPIDGGPSTQYLWNSITEILTNHRNDVDVYQKIDHYLQNQGQLENIKKEEKKVYYGLKHNHIELGKAITNNMVTATNSLKPILTKFLNISDEEFGESVKTMEKELFENDSYNYWVRTYGRKVNDNN</sequence>
<dbReference type="InterPro" id="IPR023576">
    <property type="entry name" value="UbiE/COQ5_MeTrFase_CS"/>
</dbReference>
<evidence type="ECO:0000256" key="3">
    <source>
        <dbReference type="ARBA" id="ARBA00022691"/>
    </source>
</evidence>
<protein>
    <submittedName>
        <fullName evidence="5">S-adenosyl-L-methionine-dependent methyltransferase</fullName>
    </submittedName>
</protein>
<accession>A0A8H4AYA7</accession>
<evidence type="ECO:0000256" key="1">
    <source>
        <dbReference type="ARBA" id="ARBA00022603"/>
    </source>
</evidence>
<dbReference type="OrthoDB" id="2013972at2759"/>
<evidence type="ECO:0000313" key="5">
    <source>
        <dbReference type="EMBL" id="KAF0543771.1"/>
    </source>
</evidence>
<dbReference type="GO" id="GO:0032259">
    <property type="term" value="P:methylation"/>
    <property type="evidence" value="ECO:0007669"/>
    <property type="project" value="UniProtKB-KW"/>
</dbReference>
<keyword evidence="3" id="KW-0949">S-adenosyl-L-methionine</keyword>
<organism evidence="5 6">
    <name type="scientific">Gigaspora margarita</name>
    <dbReference type="NCBI Taxonomy" id="4874"/>
    <lineage>
        <taxon>Eukaryota</taxon>
        <taxon>Fungi</taxon>
        <taxon>Fungi incertae sedis</taxon>
        <taxon>Mucoromycota</taxon>
        <taxon>Glomeromycotina</taxon>
        <taxon>Glomeromycetes</taxon>
        <taxon>Diversisporales</taxon>
        <taxon>Gigasporaceae</taxon>
        <taxon>Gigaspora</taxon>
    </lineage>
</organism>
<dbReference type="GO" id="GO:0008168">
    <property type="term" value="F:methyltransferase activity"/>
    <property type="evidence" value="ECO:0007669"/>
    <property type="project" value="UniProtKB-KW"/>
</dbReference>
<gene>
    <name evidence="5" type="ORF">F8M41_003449</name>
</gene>
<dbReference type="AlphaFoldDB" id="A0A8H4AYA7"/>
<dbReference type="EMBL" id="WTPW01000131">
    <property type="protein sequence ID" value="KAF0543771.1"/>
    <property type="molecule type" value="Genomic_DNA"/>
</dbReference>
<proteinExistence type="predicted"/>
<dbReference type="PANTHER" id="PTHR43591:SF24">
    <property type="entry name" value="2-METHOXY-6-POLYPRENYL-1,4-BENZOQUINOL METHYLASE, MITOCHONDRIAL"/>
    <property type="match status" value="1"/>
</dbReference>
<dbReference type="PROSITE" id="PS01184">
    <property type="entry name" value="UBIE_2"/>
    <property type="match status" value="1"/>
</dbReference>
<keyword evidence="2 5" id="KW-0808">Transferase</keyword>
<evidence type="ECO:0000256" key="2">
    <source>
        <dbReference type="ARBA" id="ARBA00022679"/>
    </source>
</evidence>
<evidence type="ECO:0000313" key="6">
    <source>
        <dbReference type="Proteomes" id="UP000439903"/>
    </source>
</evidence>